<proteinExistence type="predicted"/>
<sequence>MFLVITTVSAALMAGLFYAYSCSVNPGLGRLSDAGYMAAMQSINRAILNPVFFASFMGSVVLLPVSTWLQFRYGTEAGGWLFLAATVMYIIGVFGVTAVVNVPLNNALDKVSLQASPEELAGHRAAFEGRWNRYNTVRTVCAVLTVALAITGCLLAGW</sequence>
<accession>A0A9Q5D7Y9</accession>
<keyword evidence="1" id="KW-0472">Membrane</keyword>
<reference evidence="2" key="1">
    <citation type="submission" date="2020-05" db="EMBL/GenBank/DDBJ databases">
        <title>Chitinophaga laudate sp. nov., isolated from a tropical peat swamp.</title>
        <authorList>
            <person name="Goh C.B.S."/>
            <person name="Lee M.S."/>
            <person name="Parimannan S."/>
            <person name="Pasbakhsh P."/>
            <person name="Yule C.M."/>
            <person name="Rajandas H."/>
            <person name="Loke S."/>
            <person name="Croft L."/>
            <person name="Tan J.B.L."/>
        </authorList>
    </citation>
    <scope>NUCLEOTIDE SEQUENCE</scope>
    <source>
        <strain evidence="2">Mgbs1</strain>
    </source>
</reference>
<protein>
    <submittedName>
        <fullName evidence="2">DUF1772 domain-containing protein</fullName>
    </submittedName>
</protein>
<keyword evidence="1" id="KW-1133">Transmembrane helix</keyword>
<dbReference type="Proteomes" id="UP000281028">
    <property type="component" value="Unassembled WGS sequence"/>
</dbReference>
<dbReference type="AlphaFoldDB" id="A0A9Q5D7Y9"/>
<dbReference type="Pfam" id="PF08592">
    <property type="entry name" value="Anthrone_oxy"/>
    <property type="match status" value="1"/>
</dbReference>
<name>A0A9Q5D7Y9_9BACT</name>
<evidence type="ECO:0000256" key="1">
    <source>
        <dbReference type="SAM" id="Phobius"/>
    </source>
</evidence>
<dbReference type="EMBL" id="RIAR02000001">
    <property type="protein sequence ID" value="NSL88308.1"/>
    <property type="molecule type" value="Genomic_DNA"/>
</dbReference>
<comment type="caution">
    <text evidence="2">The sequence shown here is derived from an EMBL/GenBank/DDBJ whole genome shotgun (WGS) entry which is preliminary data.</text>
</comment>
<dbReference type="InterPro" id="IPR013901">
    <property type="entry name" value="Anthrone_oxy"/>
</dbReference>
<feature type="transmembrane region" description="Helical" evidence="1">
    <location>
        <begin position="77"/>
        <end position="100"/>
    </location>
</feature>
<evidence type="ECO:0000313" key="3">
    <source>
        <dbReference type="Proteomes" id="UP000281028"/>
    </source>
</evidence>
<evidence type="ECO:0000313" key="2">
    <source>
        <dbReference type="EMBL" id="NSL88308.1"/>
    </source>
</evidence>
<organism evidence="2 3">
    <name type="scientific">Chitinophaga solisilvae</name>
    <dbReference type="NCBI Taxonomy" id="1233460"/>
    <lineage>
        <taxon>Bacteria</taxon>
        <taxon>Pseudomonadati</taxon>
        <taxon>Bacteroidota</taxon>
        <taxon>Chitinophagia</taxon>
        <taxon>Chitinophagales</taxon>
        <taxon>Chitinophagaceae</taxon>
        <taxon>Chitinophaga</taxon>
    </lineage>
</organism>
<feature type="transmembrane region" description="Helical" evidence="1">
    <location>
        <begin position="43"/>
        <end position="65"/>
    </location>
</feature>
<keyword evidence="3" id="KW-1185">Reference proteome</keyword>
<keyword evidence="1" id="KW-0812">Transmembrane</keyword>
<gene>
    <name evidence="2" type="ORF">ECE50_015820</name>
</gene>
<feature type="transmembrane region" description="Helical" evidence="1">
    <location>
        <begin position="137"/>
        <end position="157"/>
    </location>
</feature>